<evidence type="ECO:0000313" key="2">
    <source>
        <dbReference type="EMBL" id="QGA64906.1"/>
    </source>
</evidence>
<evidence type="ECO:0000313" key="3">
    <source>
        <dbReference type="Proteomes" id="UP000348942"/>
    </source>
</evidence>
<dbReference type="Gene3D" id="3.40.630.30">
    <property type="match status" value="1"/>
</dbReference>
<dbReference type="InterPro" id="IPR050276">
    <property type="entry name" value="MshD_Acetyltransferase"/>
</dbReference>
<dbReference type="PANTHER" id="PTHR43617">
    <property type="entry name" value="L-AMINO ACID N-ACETYLTRANSFERASE"/>
    <property type="match status" value="1"/>
</dbReference>
<dbReference type="Pfam" id="PF00583">
    <property type="entry name" value="Acetyltransf_1"/>
    <property type="match status" value="1"/>
</dbReference>
<dbReference type="CDD" id="cd04301">
    <property type="entry name" value="NAT_SF"/>
    <property type="match status" value="1"/>
</dbReference>
<protein>
    <submittedName>
        <fullName evidence="2">GNAT family N-acetyltransferase</fullName>
    </submittedName>
</protein>
<name>A0A5Q0TFH1_9VIBR</name>
<accession>A0A5Q0TFH1</accession>
<dbReference type="PROSITE" id="PS51186">
    <property type="entry name" value="GNAT"/>
    <property type="match status" value="1"/>
</dbReference>
<keyword evidence="3" id="KW-1185">Reference proteome</keyword>
<dbReference type="AlphaFoldDB" id="A0A5Q0TFH1"/>
<dbReference type="RefSeq" id="WP_153447056.1">
    <property type="nucleotide sequence ID" value="NZ_CP045699.1"/>
</dbReference>
<evidence type="ECO:0000259" key="1">
    <source>
        <dbReference type="PROSITE" id="PS51186"/>
    </source>
</evidence>
<organism evidence="2 3">
    <name type="scientific">Vibrio algicola</name>
    <dbReference type="NCBI Taxonomy" id="2662262"/>
    <lineage>
        <taxon>Bacteria</taxon>
        <taxon>Pseudomonadati</taxon>
        <taxon>Pseudomonadota</taxon>
        <taxon>Gammaproteobacteria</taxon>
        <taxon>Vibrionales</taxon>
        <taxon>Vibrionaceae</taxon>
        <taxon>Vibrio</taxon>
    </lineage>
</organism>
<keyword evidence="2" id="KW-0808">Transferase</keyword>
<proteinExistence type="predicted"/>
<dbReference type="InterPro" id="IPR000182">
    <property type="entry name" value="GNAT_dom"/>
</dbReference>
<dbReference type="Proteomes" id="UP000348942">
    <property type="component" value="Chromosome 1"/>
</dbReference>
<reference evidence="2 3" key="1">
    <citation type="submission" date="2019-10" db="EMBL/GenBank/DDBJ databases">
        <title>Vibrio sp. nov., isolated from Coralline algae surface.</title>
        <authorList>
            <person name="Geng Y."/>
            <person name="Zhang X."/>
        </authorList>
    </citation>
    <scope>NUCLEOTIDE SEQUENCE [LARGE SCALE GENOMIC DNA]</scope>
    <source>
        <strain evidence="2 3">SM1977</strain>
    </source>
</reference>
<feature type="domain" description="N-acetyltransferase" evidence="1">
    <location>
        <begin position="3"/>
        <end position="157"/>
    </location>
</feature>
<dbReference type="InterPro" id="IPR016181">
    <property type="entry name" value="Acyl_CoA_acyltransferase"/>
</dbReference>
<dbReference type="GO" id="GO:0016747">
    <property type="term" value="F:acyltransferase activity, transferring groups other than amino-acyl groups"/>
    <property type="evidence" value="ECO:0007669"/>
    <property type="project" value="InterPro"/>
</dbReference>
<dbReference type="EMBL" id="CP045699">
    <property type="protein sequence ID" value="QGA64906.1"/>
    <property type="molecule type" value="Genomic_DNA"/>
</dbReference>
<sequence>MPVTIRSATNQDLECLNELMYQLHDHHHQAQPELFKTAQDVEQEKSIARYIEHPECLVFVAEKDQKILGFITGHFCELISSICKPLPMGSIDEFFILPEHRNTGVSVALFERIESTLFAYGVVQLFVEVWDFNQAGKAFYNKMEFESHIHYLRKSLIK</sequence>
<dbReference type="SUPFAM" id="SSF55729">
    <property type="entry name" value="Acyl-CoA N-acyltransferases (Nat)"/>
    <property type="match status" value="1"/>
</dbReference>
<gene>
    <name evidence="2" type="ORF">GFB47_05465</name>
</gene>